<feature type="domain" description="NAD-dependent epimerase/dehydratase" evidence="1">
    <location>
        <begin position="5"/>
        <end position="250"/>
    </location>
</feature>
<evidence type="ECO:0000259" key="1">
    <source>
        <dbReference type="Pfam" id="PF01370"/>
    </source>
</evidence>
<dbReference type="InterPro" id="IPR036291">
    <property type="entry name" value="NAD(P)-bd_dom_sf"/>
</dbReference>
<name>A0ABU9Z485_9RHOO</name>
<sequence length="307" mass="33629">MKTLLVIGGSGYFGKSILDLFQRGGLAPWGVGRVIAMARSASRLRSEVPQLLSDRVELLDADIASVDTLPPADFVIHAAASTDAARYLSQPLEERRNIQAGTYNYCDLARRFHRDSKILYVSSGAVYGTQAADLDALSEDYVVPDPADIPEGKRDYACAKRDAEAAVQALATEGLQLSIARCFAFVGPWLPRDQHFAIGNFIADGLAGRPIQVKAQHRVYRSYMHSDDLVEWLMTMCAHADTTCPVYNVGSGHAVLMGQLAQRVAEACGVPAQVPEISSERVDRYIPSVEKAERELGLRLRYELDDA</sequence>
<dbReference type="PANTHER" id="PTHR43245:SF55">
    <property type="entry name" value="NAD(P)-BINDING DOMAIN-CONTAINING PROTEIN"/>
    <property type="match status" value="1"/>
</dbReference>
<dbReference type="Pfam" id="PF01370">
    <property type="entry name" value="Epimerase"/>
    <property type="match status" value="1"/>
</dbReference>
<dbReference type="Proteomes" id="UP001410394">
    <property type="component" value="Unassembled WGS sequence"/>
</dbReference>
<gene>
    <name evidence="2" type="ORF">ABDB84_19995</name>
</gene>
<organism evidence="2 3">
    <name type="scientific">Uliginosibacterium sediminicola</name>
    <dbReference type="NCBI Taxonomy" id="2024550"/>
    <lineage>
        <taxon>Bacteria</taxon>
        <taxon>Pseudomonadati</taxon>
        <taxon>Pseudomonadota</taxon>
        <taxon>Betaproteobacteria</taxon>
        <taxon>Rhodocyclales</taxon>
        <taxon>Zoogloeaceae</taxon>
        <taxon>Uliginosibacterium</taxon>
    </lineage>
</organism>
<accession>A0ABU9Z485</accession>
<protein>
    <submittedName>
        <fullName evidence="2">NAD(P)-dependent oxidoreductase</fullName>
    </submittedName>
</protein>
<dbReference type="EMBL" id="JBDIVE010000027">
    <property type="protein sequence ID" value="MEN3070771.1"/>
    <property type="molecule type" value="Genomic_DNA"/>
</dbReference>
<reference evidence="2 3" key="1">
    <citation type="journal article" date="2018" name="Int. J. Syst. Evol. Microbiol.">
        <title>Uliginosibacterium sediminicola sp. nov., isolated from freshwater sediment.</title>
        <authorList>
            <person name="Hwang W.M."/>
            <person name="Kim S.M."/>
            <person name="Kang K."/>
            <person name="Ahn T.Y."/>
        </authorList>
    </citation>
    <scope>NUCLEOTIDE SEQUENCE [LARGE SCALE GENOMIC DNA]</scope>
    <source>
        <strain evidence="2 3">M1-21</strain>
    </source>
</reference>
<dbReference type="SUPFAM" id="SSF51735">
    <property type="entry name" value="NAD(P)-binding Rossmann-fold domains"/>
    <property type="match status" value="1"/>
</dbReference>
<dbReference type="InterPro" id="IPR001509">
    <property type="entry name" value="Epimerase_deHydtase"/>
</dbReference>
<dbReference type="RefSeq" id="WP_345921547.1">
    <property type="nucleotide sequence ID" value="NZ_JBDIVE010000027.1"/>
</dbReference>
<evidence type="ECO:0000313" key="2">
    <source>
        <dbReference type="EMBL" id="MEN3070771.1"/>
    </source>
</evidence>
<comment type="caution">
    <text evidence="2">The sequence shown here is derived from an EMBL/GenBank/DDBJ whole genome shotgun (WGS) entry which is preliminary data.</text>
</comment>
<evidence type="ECO:0000313" key="3">
    <source>
        <dbReference type="Proteomes" id="UP001410394"/>
    </source>
</evidence>
<dbReference type="PANTHER" id="PTHR43245">
    <property type="entry name" value="BIFUNCTIONAL POLYMYXIN RESISTANCE PROTEIN ARNA"/>
    <property type="match status" value="1"/>
</dbReference>
<dbReference type="Gene3D" id="3.40.50.720">
    <property type="entry name" value="NAD(P)-binding Rossmann-like Domain"/>
    <property type="match status" value="1"/>
</dbReference>
<proteinExistence type="predicted"/>
<dbReference type="InterPro" id="IPR050177">
    <property type="entry name" value="Lipid_A_modif_metabolic_enz"/>
</dbReference>
<feature type="non-terminal residue" evidence="2">
    <location>
        <position position="307"/>
    </location>
</feature>
<keyword evidence="3" id="KW-1185">Reference proteome</keyword>